<dbReference type="PROSITE" id="PS50090">
    <property type="entry name" value="MYB_LIKE"/>
    <property type="match status" value="1"/>
</dbReference>
<evidence type="ECO:0000313" key="3">
    <source>
        <dbReference type="EMBL" id="EYU39926.1"/>
    </source>
</evidence>
<dbReference type="SUPFAM" id="SSF46689">
    <property type="entry name" value="Homeodomain-like"/>
    <property type="match status" value="1"/>
</dbReference>
<dbReference type="STRING" id="4155.A0A022RIC1"/>
<feature type="region of interest" description="Disordered" evidence="1">
    <location>
        <begin position="60"/>
        <end position="90"/>
    </location>
</feature>
<reference evidence="3 4" key="1">
    <citation type="journal article" date="2013" name="Proc. Natl. Acad. Sci. U.S.A.">
        <title>Fine-scale variation in meiotic recombination in Mimulus inferred from population shotgun sequencing.</title>
        <authorList>
            <person name="Hellsten U."/>
            <person name="Wright K.M."/>
            <person name="Jenkins J."/>
            <person name="Shu S."/>
            <person name="Yuan Y."/>
            <person name="Wessler S.R."/>
            <person name="Schmutz J."/>
            <person name="Willis J.H."/>
            <person name="Rokhsar D.S."/>
        </authorList>
    </citation>
    <scope>NUCLEOTIDE SEQUENCE [LARGE SCALE GENOMIC DNA]</scope>
    <source>
        <strain evidence="4">cv. DUN x IM62</strain>
    </source>
</reference>
<dbReference type="AlphaFoldDB" id="A0A022RIC1"/>
<evidence type="ECO:0000259" key="2">
    <source>
        <dbReference type="PROSITE" id="PS50090"/>
    </source>
</evidence>
<evidence type="ECO:0000256" key="1">
    <source>
        <dbReference type="SAM" id="MobiDB-lite"/>
    </source>
</evidence>
<feature type="non-terminal residue" evidence="3">
    <location>
        <position position="1"/>
    </location>
</feature>
<gene>
    <name evidence="3" type="ORF">MIMGU_mgv1a0000691mg</name>
</gene>
<dbReference type="InterPro" id="IPR001005">
    <property type="entry name" value="SANT/Myb"/>
</dbReference>
<proteinExistence type="predicted"/>
<protein>
    <recommendedName>
        <fullName evidence="2">Myb-like domain-containing protein</fullName>
    </recommendedName>
</protein>
<name>A0A022RIC1_ERYGU</name>
<feature type="compositionally biased region" description="Polar residues" evidence="1">
    <location>
        <begin position="467"/>
        <end position="478"/>
    </location>
</feature>
<dbReference type="EMBL" id="KI630437">
    <property type="protein sequence ID" value="EYU39926.1"/>
    <property type="molecule type" value="Genomic_DNA"/>
</dbReference>
<dbReference type="Gene3D" id="1.10.10.60">
    <property type="entry name" value="Homeodomain-like"/>
    <property type="match status" value="1"/>
</dbReference>
<feature type="compositionally biased region" description="Basic residues" evidence="1">
    <location>
        <begin position="9"/>
        <end position="22"/>
    </location>
</feature>
<dbReference type="Proteomes" id="UP000030748">
    <property type="component" value="Unassembled WGS sequence"/>
</dbReference>
<feature type="region of interest" description="Disordered" evidence="1">
    <location>
        <begin position="1"/>
        <end position="22"/>
    </location>
</feature>
<keyword evidence="4" id="KW-1185">Reference proteome</keyword>
<evidence type="ECO:0000313" key="4">
    <source>
        <dbReference type="Proteomes" id="UP000030748"/>
    </source>
</evidence>
<dbReference type="InterPro" id="IPR009057">
    <property type="entry name" value="Homeodomain-like_sf"/>
</dbReference>
<dbReference type="Pfam" id="PF13921">
    <property type="entry name" value="Myb_DNA-bind_6"/>
    <property type="match status" value="1"/>
</dbReference>
<feature type="domain" description="Myb-like" evidence="2">
    <location>
        <begin position="172"/>
        <end position="226"/>
    </location>
</feature>
<organism evidence="3 4">
    <name type="scientific">Erythranthe guttata</name>
    <name type="common">Yellow monkey flower</name>
    <name type="synonym">Mimulus guttatus</name>
    <dbReference type="NCBI Taxonomy" id="4155"/>
    <lineage>
        <taxon>Eukaryota</taxon>
        <taxon>Viridiplantae</taxon>
        <taxon>Streptophyta</taxon>
        <taxon>Embryophyta</taxon>
        <taxon>Tracheophyta</taxon>
        <taxon>Spermatophyta</taxon>
        <taxon>Magnoliopsida</taxon>
        <taxon>eudicotyledons</taxon>
        <taxon>Gunneridae</taxon>
        <taxon>Pentapetalae</taxon>
        <taxon>asterids</taxon>
        <taxon>lamiids</taxon>
        <taxon>Lamiales</taxon>
        <taxon>Phrymaceae</taxon>
        <taxon>Erythranthe</taxon>
    </lineage>
</organism>
<sequence length="554" mass="61505">NEVLVAPKPKSKKKTKKAKFKSLKKEALVPRSMSVKEESSVELMSIDDDLIYDEVITSPDALSPCSTQDKKRKPASDDDEPKIKKKSKKTKAAEVGQVILYPKPASKPQNELKEICDNGVVDLESKQISRSKSRVKLSIPIVPLKQVFIIKPEKLKKKGSIWSKDFSPSPDPWSPREDAVLCAVVQEYGPNWNLASEILYGMIAGGSYRGRFRHPIHCTERFRELIQRYVLSVSDASNNDKSVGVSSGKALLRVTEDNIRVLLSIASEIPDHEPLLQKHFLAVLSASWSSSHKKSNALSFQNGFYKLTSETNHQCSKTPQRLEFTNLHQCGKLVASALSSDSTRQTDIGSSIFNQREEFLVPQERLDLTLEIQGQINDDPPLPPVINLSIPGLDPSPSLKMYAGETRHIKSSHTENQFRHVEGYLGGESQSFTMGGTSQLQHLGKHKLPFAESGKPSKSKQRKTSKDQNSTDQHSVTANEVFRDMPAVQADPGTRFDEFLTCFSDAEFVGNFLLDVDGEVASVGNLETAPFDLGTDLTSELDDFSMLPEFTDIG</sequence>
<accession>A0A022RIC1</accession>
<feature type="region of interest" description="Disordered" evidence="1">
    <location>
        <begin position="449"/>
        <end position="478"/>
    </location>
</feature>